<dbReference type="KEGG" id="tput:QJT81_13395"/>
<protein>
    <submittedName>
        <fullName evidence="1">Uncharacterized protein</fullName>
    </submittedName>
</protein>
<dbReference type="EMBL" id="CP124756">
    <property type="protein sequence ID" value="WGZ92829.1"/>
    <property type="molecule type" value="Genomic_DNA"/>
</dbReference>
<accession>A0AA95HCY3</accession>
<organism evidence="1">
    <name type="scientific">Candidatus Thiothrix putei</name>
    <dbReference type="NCBI Taxonomy" id="3080811"/>
    <lineage>
        <taxon>Bacteria</taxon>
        <taxon>Pseudomonadati</taxon>
        <taxon>Pseudomonadota</taxon>
        <taxon>Gammaproteobacteria</taxon>
        <taxon>Thiotrichales</taxon>
        <taxon>Thiotrichaceae</taxon>
        <taxon>Thiothrix</taxon>
    </lineage>
</organism>
<gene>
    <name evidence="1" type="ORF">QJT81_13395</name>
</gene>
<sequence>MNAIQTVSRLNRKRADKEQDDLLVVDFTNSSEAIFKAFNQFRQGSPYKEQEPDKAVLEAIYQQVLAMGAFDAAAVQHCVNAYTSAENAAKQRHSDADALFSNTKQAYRKQFNQRLLDAEARKVYIALLLTHNRDNILFLEQYEPTLHSEIRMGYMDRDLWGQLQNPIYTDKGGIIPIMGKTIIQQVVQLAA</sequence>
<dbReference type="Proteomes" id="UP001301326">
    <property type="component" value="Chromosome"/>
</dbReference>
<reference evidence="1" key="1">
    <citation type="journal article" date="2023" name="Int. J. Mol. Sci.">
        <title>Metagenomics Revealed a New Genus 'Candidatus Thiocaldithrix dubininis' gen. nov., sp. nov. and a New Species 'Candidatus Thiothrix putei' sp. nov. in the Family Thiotrichaceae, Some Members of Which Have Traits of Both Na+- and H+-Motive Energetics.</title>
        <authorList>
            <person name="Ravin N.V."/>
            <person name="Muntyan M.S."/>
            <person name="Smolyakov D.D."/>
            <person name="Rudenko T.S."/>
            <person name="Beletsky A.V."/>
            <person name="Mardanov A.V."/>
            <person name="Grabovich M.Y."/>
        </authorList>
    </citation>
    <scope>NUCLEOTIDE SEQUENCE</scope>
    <source>
        <strain evidence="1">GKL-02</strain>
    </source>
</reference>
<evidence type="ECO:0000313" key="1">
    <source>
        <dbReference type="EMBL" id="WGZ92829.1"/>
    </source>
</evidence>
<dbReference type="AlphaFoldDB" id="A0AA95HCY3"/>
<reference evidence="1" key="2">
    <citation type="submission" date="2023-04" db="EMBL/GenBank/DDBJ databases">
        <authorList>
            <person name="Beletskiy A.V."/>
            <person name="Mardanov A.V."/>
            <person name="Ravin N.V."/>
        </authorList>
    </citation>
    <scope>NUCLEOTIDE SEQUENCE</scope>
    <source>
        <strain evidence="1">GKL-02</strain>
    </source>
</reference>
<name>A0AA95HCY3_9GAMM</name>
<proteinExistence type="predicted"/>